<gene>
    <name evidence="9" type="primary">argR</name>
    <name evidence="12" type="ORF">METEAL_30080</name>
</gene>
<dbReference type="Proteomes" id="UP001238179">
    <property type="component" value="Chromosome"/>
</dbReference>
<dbReference type="AlphaFoldDB" id="A0AA48K9B5"/>
<evidence type="ECO:0000256" key="7">
    <source>
        <dbReference type="ARBA" id="ARBA00023125"/>
    </source>
</evidence>
<evidence type="ECO:0000256" key="8">
    <source>
        <dbReference type="ARBA" id="ARBA00023163"/>
    </source>
</evidence>
<proteinExistence type="inferred from homology"/>
<dbReference type="InterPro" id="IPR020899">
    <property type="entry name" value="Arg_repress_C"/>
</dbReference>
<dbReference type="GO" id="GO:0003677">
    <property type="term" value="F:DNA binding"/>
    <property type="evidence" value="ECO:0007669"/>
    <property type="project" value="UniProtKB-KW"/>
</dbReference>
<dbReference type="SUPFAM" id="SSF55252">
    <property type="entry name" value="C-terminal domain of arginine repressor"/>
    <property type="match status" value="1"/>
</dbReference>
<dbReference type="KEGG" id="msil:METEAL_30080"/>
<evidence type="ECO:0000256" key="4">
    <source>
        <dbReference type="ARBA" id="ARBA00021148"/>
    </source>
</evidence>
<dbReference type="InterPro" id="IPR036388">
    <property type="entry name" value="WH-like_DNA-bd_sf"/>
</dbReference>
<evidence type="ECO:0000259" key="11">
    <source>
        <dbReference type="Pfam" id="PF02863"/>
    </source>
</evidence>
<comment type="subcellular location">
    <subcellularLocation>
        <location evidence="1 9">Cytoplasm</location>
    </subcellularLocation>
</comment>
<comment type="similarity">
    <text evidence="3 9">Belongs to the ArgR family.</text>
</comment>
<dbReference type="GO" id="GO:0006526">
    <property type="term" value="P:L-arginine biosynthetic process"/>
    <property type="evidence" value="ECO:0007669"/>
    <property type="project" value="UniProtKB-KW"/>
</dbReference>
<evidence type="ECO:0000256" key="1">
    <source>
        <dbReference type="ARBA" id="ARBA00004496"/>
    </source>
</evidence>
<evidence type="ECO:0000313" key="13">
    <source>
        <dbReference type="Proteomes" id="UP001238179"/>
    </source>
</evidence>
<dbReference type="GO" id="GO:0005737">
    <property type="term" value="C:cytoplasm"/>
    <property type="evidence" value="ECO:0007669"/>
    <property type="project" value="UniProtKB-SubCell"/>
</dbReference>
<evidence type="ECO:0000259" key="10">
    <source>
        <dbReference type="Pfam" id="PF01316"/>
    </source>
</evidence>
<reference evidence="13" key="1">
    <citation type="journal article" date="2023" name="Int. J. Syst. Evol. Microbiol.">
        <title>Mesoterricola silvestris gen. nov., sp. nov., Mesoterricola sediminis sp. nov., Geothrix oryzae sp. nov., Geothrix edaphica sp. nov., Geothrix rubra sp. nov., and Geothrix limicola sp. nov., six novel members of Acidobacteriota isolated from soils.</title>
        <authorList>
            <person name="Itoh H."/>
            <person name="Sugisawa Y."/>
            <person name="Mise K."/>
            <person name="Xu Z."/>
            <person name="Kuniyasu M."/>
            <person name="Ushijima N."/>
            <person name="Kawano K."/>
            <person name="Kobayashi E."/>
            <person name="Shiratori Y."/>
            <person name="Masuda Y."/>
            <person name="Senoo K."/>
        </authorList>
    </citation>
    <scope>NUCLEOTIDE SEQUENCE [LARGE SCALE GENOMIC DNA]</scope>
    <source>
        <strain evidence="13">W79</strain>
    </source>
</reference>
<comment type="pathway">
    <text evidence="2 9">Amino-acid biosynthesis; L-arginine biosynthesis [regulation].</text>
</comment>
<keyword evidence="13" id="KW-1185">Reference proteome</keyword>
<evidence type="ECO:0000256" key="5">
    <source>
        <dbReference type="ARBA" id="ARBA00022490"/>
    </source>
</evidence>
<keyword evidence="9" id="KW-0055">Arginine biosynthesis</keyword>
<sequence>MIETGKRAIDQVILRLLAEHAVPDQATLLELLASDGFALTQGTLSRRLARLSIRKRGGRYQRVPSATQPAPPYACVPSSPHLLVLQTHHGLGHALALRVDRTLKGVAGTVAGEDALFVAIHMDSSLEEVRKEVEQVLGPPRARI</sequence>
<organism evidence="12 13">
    <name type="scientific">Mesoterricola silvestris</name>
    <dbReference type="NCBI Taxonomy" id="2927979"/>
    <lineage>
        <taxon>Bacteria</taxon>
        <taxon>Pseudomonadati</taxon>
        <taxon>Acidobacteriota</taxon>
        <taxon>Holophagae</taxon>
        <taxon>Holophagales</taxon>
        <taxon>Holophagaceae</taxon>
        <taxon>Mesoterricola</taxon>
    </lineage>
</organism>
<dbReference type="PANTHER" id="PTHR34471">
    <property type="entry name" value="ARGININE REPRESSOR"/>
    <property type="match status" value="1"/>
</dbReference>
<keyword evidence="9" id="KW-0678">Repressor</keyword>
<dbReference type="EMBL" id="AP027080">
    <property type="protein sequence ID" value="BDU73834.1"/>
    <property type="molecule type" value="Genomic_DNA"/>
</dbReference>
<dbReference type="PANTHER" id="PTHR34471:SF1">
    <property type="entry name" value="ARGININE REPRESSOR"/>
    <property type="match status" value="1"/>
</dbReference>
<comment type="function">
    <text evidence="9">Regulates arginine biosynthesis genes.</text>
</comment>
<evidence type="ECO:0000313" key="12">
    <source>
        <dbReference type="EMBL" id="BDU73834.1"/>
    </source>
</evidence>
<keyword evidence="9" id="KW-0028">Amino-acid biosynthesis</keyword>
<dbReference type="GO" id="GO:1900079">
    <property type="term" value="P:regulation of arginine biosynthetic process"/>
    <property type="evidence" value="ECO:0007669"/>
    <property type="project" value="UniProtKB-UniRule"/>
</dbReference>
<feature type="domain" description="Arginine repressor C-terminal" evidence="11">
    <location>
        <begin position="79"/>
        <end position="134"/>
    </location>
</feature>
<keyword evidence="5 9" id="KW-0963">Cytoplasm</keyword>
<keyword evidence="8 9" id="KW-0804">Transcription</keyword>
<dbReference type="InterPro" id="IPR020900">
    <property type="entry name" value="Arg_repress_DNA-bd"/>
</dbReference>
<dbReference type="RefSeq" id="WP_316412502.1">
    <property type="nucleotide sequence ID" value="NZ_AP027080.1"/>
</dbReference>
<evidence type="ECO:0000256" key="3">
    <source>
        <dbReference type="ARBA" id="ARBA00008316"/>
    </source>
</evidence>
<dbReference type="InterPro" id="IPR036390">
    <property type="entry name" value="WH_DNA-bd_sf"/>
</dbReference>
<dbReference type="Pfam" id="PF02863">
    <property type="entry name" value="Arg_repressor_C"/>
    <property type="match status" value="1"/>
</dbReference>
<keyword evidence="6 9" id="KW-0805">Transcription regulation</keyword>
<evidence type="ECO:0000256" key="6">
    <source>
        <dbReference type="ARBA" id="ARBA00023015"/>
    </source>
</evidence>
<dbReference type="GO" id="GO:0003700">
    <property type="term" value="F:DNA-binding transcription factor activity"/>
    <property type="evidence" value="ECO:0007669"/>
    <property type="project" value="UniProtKB-UniRule"/>
</dbReference>
<dbReference type="InterPro" id="IPR036251">
    <property type="entry name" value="Arg_repress_C_sf"/>
</dbReference>
<evidence type="ECO:0000256" key="9">
    <source>
        <dbReference type="HAMAP-Rule" id="MF_00173"/>
    </source>
</evidence>
<feature type="domain" description="Arginine repressor DNA-binding" evidence="10">
    <location>
        <begin position="6"/>
        <end position="55"/>
    </location>
</feature>
<accession>A0AA48K9B5</accession>
<dbReference type="Gene3D" id="1.10.10.10">
    <property type="entry name" value="Winged helix-like DNA-binding domain superfamily/Winged helix DNA-binding domain"/>
    <property type="match status" value="1"/>
</dbReference>
<evidence type="ECO:0000256" key="2">
    <source>
        <dbReference type="ARBA" id="ARBA00005040"/>
    </source>
</evidence>
<dbReference type="SUPFAM" id="SSF46785">
    <property type="entry name" value="Winged helix' DNA-binding domain"/>
    <property type="match status" value="1"/>
</dbReference>
<dbReference type="Pfam" id="PF01316">
    <property type="entry name" value="Arg_repressor"/>
    <property type="match status" value="1"/>
</dbReference>
<dbReference type="InterPro" id="IPR001669">
    <property type="entry name" value="Arg_repress"/>
</dbReference>
<protein>
    <recommendedName>
        <fullName evidence="4 9">Arginine repressor</fullName>
    </recommendedName>
</protein>
<dbReference type="GO" id="GO:0034618">
    <property type="term" value="F:arginine binding"/>
    <property type="evidence" value="ECO:0007669"/>
    <property type="project" value="InterPro"/>
</dbReference>
<name>A0AA48K9B5_9BACT</name>
<keyword evidence="7 9" id="KW-0238">DNA-binding</keyword>
<dbReference type="Gene3D" id="3.30.1360.40">
    <property type="match status" value="1"/>
</dbReference>
<dbReference type="HAMAP" id="MF_00173">
    <property type="entry name" value="Arg_repressor"/>
    <property type="match status" value="1"/>
</dbReference>
<dbReference type="GO" id="GO:0051259">
    <property type="term" value="P:protein complex oligomerization"/>
    <property type="evidence" value="ECO:0007669"/>
    <property type="project" value="InterPro"/>
</dbReference>